<keyword evidence="2" id="KW-1185">Reference proteome</keyword>
<dbReference type="PaxDb" id="2850-Phatr45373"/>
<proteinExistence type="predicted"/>
<dbReference type="AlphaFoldDB" id="B7FXG5"/>
<name>B7FXG5_PHATC</name>
<organism evidence="1 2">
    <name type="scientific">Phaeodactylum tricornutum (strain CCAP 1055/1)</name>
    <dbReference type="NCBI Taxonomy" id="556484"/>
    <lineage>
        <taxon>Eukaryota</taxon>
        <taxon>Sar</taxon>
        <taxon>Stramenopiles</taxon>
        <taxon>Ochrophyta</taxon>
        <taxon>Bacillariophyta</taxon>
        <taxon>Bacillariophyceae</taxon>
        <taxon>Bacillariophycidae</taxon>
        <taxon>Naviculales</taxon>
        <taxon>Phaeodactylaceae</taxon>
        <taxon>Phaeodactylum</taxon>
    </lineage>
</organism>
<dbReference type="HOGENOM" id="CLU_343072_0_0_1"/>
<dbReference type="InParanoid" id="B7FXG5"/>
<gene>
    <name evidence="1" type="ORF">PHATRDRAFT_45373</name>
</gene>
<dbReference type="OrthoDB" id="45355at2759"/>
<evidence type="ECO:0008006" key="3">
    <source>
        <dbReference type="Google" id="ProtNLM"/>
    </source>
</evidence>
<dbReference type="GeneID" id="7200050"/>
<accession>B7FXG5</accession>
<dbReference type="SUPFAM" id="SSF52540">
    <property type="entry name" value="P-loop containing nucleoside triphosphate hydrolases"/>
    <property type="match status" value="1"/>
</dbReference>
<dbReference type="Proteomes" id="UP000000759">
    <property type="component" value="Chromosome 6"/>
</dbReference>
<dbReference type="eggNOG" id="ENOG502SK6V">
    <property type="taxonomic scope" value="Eukaryota"/>
</dbReference>
<sequence length="818" mass="94026">MASLYPKKAAAIEDGFVSLYNKADGSREERQLLLVGKPSYVPREVEHEIAELVHALFTQEHHYSHQHPRTSPTLPPERRGKRHRNFFIYQLNQFRHWWKTSRLLLRLAGGLMFCYDDLNWAMMQAYDVSKKKQAKQALKVVKRIGQGGPIRPFLQDVHPFTRSLRIVLAVARAWEAKVDNRLYEVGIAETFRYWARDFVDWSAKFIAFPLSAVVIAPYISVQSRPVVVVMGFLRAILPFVASFQGSRLGRQLTFNTYKYANYRWKSVQSIMHFHQKAGVYQDTNLDPDLLNLARLVAEGVGHGMDPEETRQALSKLGFQVFGSGSGGRAVYRMQRTDQIVMLHITPYGPSILDEMPRYILLERRSDFYINRVTDTSDGTILDAATPREASVKGFTYSGAFFQAQEWAALKMRFDRELQDYDNACRIMGTVRLPLGKRSPQRAKSASPPKDLLSLKAFIRSGRQSYKQRRDNTRWKEIEQKVQKMSKLVSKLQTLGKAPSRVILYLEGLDCAGKSSTGGIICQALEKSGYAVRTAQHNRPPTPEQKAKPWMDRIRFEYPDDLYDDDEEVPAFASVMWDRGPAGDFVYGGFQDATLSEKMQRYEEFRTYDYNCRAEGVLFCKVFFVTDRDSIAGTLGKRLAHKRIARDLRTWLDANSVEQFREGVQEIEAHIDPTDFIAFNKYEENLEKFTEVVRNTDYVGHVADQEDSSIGYSNPWIVVNTSNRHAARLNIMKAFYNQLKRFSNSPYDRIDAYDRLNVFFGGVDKVERVDKVTQPVSNTIVEDKEHGLSSRAVLQSMLLLLLVYAYANQTWNFDIDDIT</sequence>
<evidence type="ECO:0000313" key="1">
    <source>
        <dbReference type="EMBL" id="EEC49376.1"/>
    </source>
</evidence>
<reference evidence="1 2" key="1">
    <citation type="journal article" date="2008" name="Nature">
        <title>The Phaeodactylum genome reveals the evolutionary history of diatom genomes.</title>
        <authorList>
            <person name="Bowler C."/>
            <person name="Allen A.E."/>
            <person name="Badger J.H."/>
            <person name="Grimwood J."/>
            <person name="Jabbari K."/>
            <person name="Kuo A."/>
            <person name="Maheswari U."/>
            <person name="Martens C."/>
            <person name="Maumus F."/>
            <person name="Otillar R.P."/>
            <person name="Rayko E."/>
            <person name="Salamov A."/>
            <person name="Vandepoele K."/>
            <person name="Beszteri B."/>
            <person name="Gruber A."/>
            <person name="Heijde M."/>
            <person name="Katinka M."/>
            <person name="Mock T."/>
            <person name="Valentin K."/>
            <person name="Verret F."/>
            <person name="Berges J.A."/>
            <person name="Brownlee C."/>
            <person name="Cadoret J.P."/>
            <person name="Chiovitti A."/>
            <person name="Choi C.J."/>
            <person name="Coesel S."/>
            <person name="De Martino A."/>
            <person name="Detter J.C."/>
            <person name="Durkin C."/>
            <person name="Falciatore A."/>
            <person name="Fournet J."/>
            <person name="Haruta M."/>
            <person name="Huysman M.J."/>
            <person name="Jenkins B.D."/>
            <person name="Jiroutova K."/>
            <person name="Jorgensen R.E."/>
            <person name="Joubert Y."/>
            <person name="Kaplan A."/>
            <person name="Kroger N."/>
            <person name="Kroth P.G."/>
            <person name="La Roche J."/>
            <person name="Lindquist E."/>
            <person name="Lommer M."/>
            <person name="Martin-Jezequel V."/>
            <person name="Lopez P.J."/>
            <person name="Lucas S."/>
            <person name="Mangogna M."/>
            <person name="McGinnis K."/>
            <person name="Medlin L.K."/>
            <person name="Montsant A."/>
            <person name="Oudot-Le Secq M.P."/>
            <person name="Napoli C."/>
            <person name="Obornik M."/>
            <person name="Parker M.S."/>
            <person name="Petit J.L."/>
            <person name="Porcel B.M."/>
            <person name="Poulsen N."/>
            <person name="Robison M."/>
            <person name="Rychlewski L."/>
            <person name="Rynearson T.A."/>
            <person name="Schmutz J."/>
            <person name="Shapiro H."/>
            <person name="Siaut M."/>
            <person name="Stanley M."/>
            <person name="Sussman M.R."/>
            <person name="Taylor A.R."/>
            <person name="Vardi A."/>
            <person name="von Dassow P."/>
            <person name="Vyverman W."/>
            <person name="Willis A."/>
            <person name="Wyrwicz L.S."/>
            <person name="Rokhsar D.S."/>
            <person name="Weissenbach J."/>
            <person name="Armbrust E.V."/>
            <person name="Green B.R."/>
            <person name="Van de Peer Y."/>
            <person name="Grigoriev I.V."/>
        </authorList>
    </citation>
    <scope>NUCLEOTIDE SEQUENCE [LARGE SCALE GENOMIC DNA]</scope>
    <source>
        <strain evidence="1 2">CCAP 1055/1</strain>
    </source>
</reference>
<evidence type="ECO:0000313" key="2">
    <source>
        <dbReference type="Proteomes" id="UP000000759"/>
    </source>
</evidence>
<dbReference type="InterPro" id="IPR027417">
    <property type="entry name" value="P-loop_NTPase"/>
</dbReference>
<dbReference type="KEGG" id="pti:PHATRDRAFT_45373"/>
<dbReference type="EMBL" id="CM000609">
    <property type="protein sequence ID" value="EEC49376.1"/>
    <property type="molecule type" value="Genomic_DNA"/>
</dbReference>
<reference evidence="2" key="2">
    <citation type="submission" date="2008-08" db="EMBL/GenBank/DDBJ databases">
        <authorList>
            <consortium name="Diatom Consortium"/>
            <person name="Grigoriev I."/>
            <person name="Grimwood J."/>
            <person name="Kuo A."/>
            <person name="Otillar R.P."/>
            <person name="Salamov A."/>
            <person name="Detter J.C."/>
            <person name="Lindquist E."/>
            <person name="Shapiro H."/>
            <person name="Lucas S."/>
            <person name="Glavina del Rio T."/>
            <person name="Pitluck S."/>
            <person name="Rokhsar D."/>
            <person name="Bowler C."/>
        </authorList>
    </citation>
    <scope>GENOME REANNOTATION</scope>
    <source>
        <strain evidence="2">CCAP 1055/1</strain>
    </source>
</reference>
<dbReference type="RefSeq" id="XP_002179553.1">
    <property type="nucleotide sequence ID" value="XM_002179517.1"/>
</dbReference>
<protein>
    <recommendedName>
        <fullName evidence="3">Thymidylate kinase</fullName>
    </recommendedName>
</protein>
<dbReference type="Gene3D" id="3.40.50.300">
    <property type="entry name" value="P-loop containing nucleotide triphosphate hydrolases"/>
    <property type="match status" value="1"/>
</dbReference>